<reference evidence="3 4" key="1">
    <citation type="submission" date="2018-11" db="EMBL/GenBank/DDBJ databases">
        <title>Complete genome sequence of Paenibacillus baekrokdamisoli strain KCTC 33723.</title>
        <authorList>
            <person name="Kang S.W."/>
            <person name="Lee K.C."/>
            <person name="Kim K.K."/>
            <person name="Kim J.S."/>
            <person name="Kim D.S."/>
            <person name="Ko S.H."/>
            <person name="Yang S.H."/>
            <person name="Lee J.S."/>
        </authorList>
    </citation>
    <scope>NUCLEOTIDE SEQUENCE [LARGE SCALE GENOMIC DNA]</scope>
    <source>
        <strain evidence="3 4">KCTC 33723</strain>
    </source>
</reference>
<dbReference type="GO" id="GO:0016832">
    <property type="term" value="F:aldehyde-lyase activity"/>
    <property type="evidence" value="ECO:0007669"/>
    <property type="project" value="TreeGrafter"/>
</dbReference>
<proteinExistence type="predicted"/>
<dbReference type="PANTHER" id="PTHR22789:SF0">
    <property type="entry name" value="3-OXO-TETRONATE 4-PHOSPHATE DECARBOXYLASE-RELATED"/>
    <property type="match status" value="1"/>
</dbReference>
<dbReference type="AlphaFoldDB" id="A0A3G9IXH9"/>
<dbReference type="Proteomes" id="UP000275368">
    <property type="component" value="Chromosome"/>
</dbReference>
<dbReference type="InterPro" id="IPR036409">
    <property type="entry name" value="Aldolase_II/adducin_N_sf"/>
</dbReference>
<dbReference type="EMBL" id="AP019308">
    <property type="protein sequence ID" value="BBH23607.1"/>
    <property type="molecule type" value="Genomic_DNA"/>
</dbReference>
<name>A0A3G9IXH9_9BACL</name>
<dbReference type="SUPFAM" id="SSF53639">
    <property type="entry name" value="AraD/HMP-PK domain-like"/>
    <property type="match status" value="1"/>
</dbReference>
<keyword evidence="4" id="KW-1185">Reference proteome</keyword>
<dbReference type="Pfam" id="PF00596">
    <property type="entry name" value="Aldolase_II"/>
    <property type="match status" value="1"/>
</dbReference>
<sequence length="222" mass="24659">MSKPDHPLLNDLIYYSNKVVEKNLVVGPGGNTSVRIGGQMWISPSGFSLDNIEAPNWVPVDIETGECGHAELRPSSEVLFHLYIYRERPDVTAIVHTHPPITIGLISSGRDDIPALFPDQVVLLGDVPCLEYITPCTKELADAVIGVLRNPSYNALLMKNHGLITLGTSMKQAYYRTELMEDAARVFWIASSMGQPRILTEQEKQDILNLEAEKYRQQLAGS</sequence>
<dbReference type="InterPro" id="IPR001303">
    <property type="entry name" value="Aldolase_II/adducin_N"/>
</dbReference>
<dbReference type="RefSeq" id="WP_232016001.1">
    <property type="nucleotide sequence ID" value="NZ_AP019308.1"/>
</dbReference>
<evidence type="ECO:0000256" key="2">
    <source>
        <dbReference type="ARBA" id="ARBA00023239"/>
    </source>
</evidence>
<keyword evidence="1" id="KW-0479">Metal-binding</keyword>
<protein>
    <submittedName>
        <fullName evidence="3">Aldolase</fullName>
    </submittedName>
</protein>
<dbReference type="GO" id="GO:0019323">
    <property type="term" value="P:pentose catabolic process"/>
    <property type="evidence" value="ECO:0007669"/>
    <property type="project" value="TreeGrafter"/>
</dbReference>
<dbReference type="Gene3D" id="3.40.225.10">
    <property type="entry name" value="Class II aldolase/adducin N-terminal domain"/>
    <property type="match status" value="1"/>
</dbReference>
<organism evidence="3 4">
    <name type="scientific">Paenibacillus baekrokdamisoli</name>
    <dbReference type="NCBI Taxonomy" id="1712516"/>
    <lineage>
        <taxon>Bacteria</taxon>
        <taxon>Bacillati</taxon>
        <taxon>Bacillota</taxon>
        <taxon>Bacilli</taxon>
        <taxon>Bacillales</taxon>
        <taxon>Paenibacillaceae</taxon>
        <taxon>Paenibacillus</taxon>
    </lineage>
</organism>
<dbReference type="PANTHER" id="PTHR22789">
    <property type="entry name" value="FUCULOSE PHOSPHATE ALDOLASE"/>
    <property type="match status" value="1"/>
</dbReference>
<dbReference type="SMART" id="SM01007">
    <property type="entry name" value="Aldolase_II"/>
    <property type="match status" value="1"/>
</dbReference>
<dbReference type="InterPro" id="IPR050197">
    <property type="entry name" value="Aldolase_class_II_sugar_metab"/>
</dbReference>
<dbReference type="GO" id="GO:0005829">
    <property type="term" value="C:cytosol"/>
    <property type="evidence" value="ECO:0007669"/>
    <property type="project" value="TreeGrafter"/>
</dbReference>
<dbReference type="GO" id="GO:0046872">
    <property type="term" value="F:metal ion binding"/>
    <property type="evidence" value="ECO:0007669"/>
    <property type="project" value="UniProtKB-KW"/>
</dbReference>
<keyword evidence="2" id="KW-0456">Lyase</keyword>
<accession>A0A3G9IXH9</accession>
<dbReference type="KEGG" id="pbk:Back11_49520"/>
<evidence type="ECO:0000313" key="4">
    <source>
        <dbReference type="Proteomes" id="UP000275368"/>
    </source>
</evidence>
<gene>
    <name evidence="3" type="ORF">Back11_49520</name>
</gene>
<evidence type="ECO:0000313" key="3">
    <source>
        <dbReference type="EMBL" id="BBH23607.1"/>
    </source>
</evidence>
<evidence type="ECO:0000256" key="1">
    <source>
        <dbReference type="ARBA" id="ARBA00022723"/>
    </source>
</evidence>